<protein>
    <submittedName>
        <fullName evidence="7">MerR family transcriptional regulator</fullName>
    </submittedName>
</protein>
<accession>A0A6I2GRE4</accession>
<dbReference type="EMBL" id="WJQR01000005">
    <property type="protein sequence ID" value="MRI81751.1"/>
    <property type="molecule type" value="Genomic_DNA"/>
</dbReference>
<dbReference type="EMBL" id="WJQS01000008">
    <property type="protein sequence ID" value="MRI86045.1"/>
    <property type="molecule type" value="Genomic_DNA"/>
</dbReference>
<sequence length="112" mass="13149">MAEKEFRKSLAVFPIGTVMQLTGLSARQIRYYEDYHLVTPQRSETNRRMYSLNDVDRLLEIIDLLDEGMTLKGIQKRYASPSADNDEEKVSLTDQDVRRILRDELEIQGRFH</sequence>
<keyword evidence="2" id="KW-0805">Transcription regulation</keyword>
<comment type="caution">
    <text evidence="7">The sequence shown here is derived from an EMBL/GenBank/DDBJ whole genome shotgun (WGS) entry which is preliminary data.</text>
</comment>
<organism evidence="7 9">
    <name type="scientific">Fundicoccus ignavus</name>
    <dbReference type="NCBI Taxonomy" id="2664442"/>
    <lineage>
        <taxon>Bacteria</taxon>
        <taxon>Bacillati</taxon>
        <taxon>Bacillota</taxon>
        <taxon>Bacilli</taxon>
        <taxon>Lactobacillales</taxon>
        <taxon>Aerococcaceae</taxon>
        <taxon>Fundicoccus</taxon>
    </lineage>
</organism>
<dbReference type="RefSeq" id="WP_153833000.1">
    <property type="nucleotide sequence ID" value="NZ_WJQR01000005.1"/>
</dbReference>
<evidence type="ECO:0000256" key="1">
    <source>
        <dbReference type="ARBA" id="ARBA00022491"/>
    </source>
</evidence>
<dbReference type="GO" id="GO:0003700">
    <property type="term" value="F:DNA-binding transcription factor activity"/>
    <property type="evidence" value="ECO:0007669"/>
    <property type="project" value="InterPro"/>
</dbReference>
<evidence type="ECO:0000256" key="2">
    <source>
        <dbReference type="ARBA" id="ARBA00023015"/>
    </source>
</evidence>
<dbReference type="Proteomes" id="UP000469870">
    <property type="component" value="Unassembled WGS sequence"/>
</dbReference>
<gene>
    <name evidence="8" type="ORF">GF867_10215</name>
    <name evidence="7" type="ORF">GIY09_09235</name>
    <name evidence="6" type="ORF">GIY11_06945</name>
</gene>
<keyword evidence="3" id="KW-0238">DNA-binding</keyword>
<dbReference type="CDD" id="cd01105">
    <property type="entry name" value="HTH_GlnR-like"/>
    <property type="match status" value="1"/>
</dbReference>
<dbReference type="GO" id="GO:0003677">
    <property type="term" value="F:DNA binding"/>
    <property type="evidence" value="ECO:0007669"/>
    <property type="project" value="UniProtKB-KW"/>
</dbReference>
<dbReference type="PROSITE" id="PS00552">
    <property type="entry name" value="HTH_MERR_1"/>
    <property type="match status" value="1"/>
</dbReference>
<dbReference type="Proteomes" id="UP000440066">
    <property type="component" value="Unassembled WGS sequence"/>
</dbReference>
<dbReference type="Pfam" id="PF13411">
    <property type="entry name" value="MerR_1"/>
    <property type="match status" value="1"/>
</dbReference>
<dbReference type="SUPFAM" id="SSF46955">
    <property type="entry name" value="Putative DNA-binding domain"/>
    <property type="match status" value="1"/>
</dbReference>
<dbReference type="PANTHER" id="PTHR30204">
    <property type="entry name" value="REDOX-CYCLING DRUG-SENSING TRANSCRIPTIONAL ACTIVATOR SOXR"/>
    <property type="match status" value="1"/>
</dbReference>
<feature type="domain" description="HTH merR-type" evidence="5">
    <location>
        <begin position="12"/>
        <end position="80"/>
    </location>
</feature>
<dbReference type="InterPro" id="IPR047057">
    <property type="entry name" value="MerR_fam"/>
</dbReference>
<dbReference type="SMART" id="SM00422">
    <property type="entry name" value="HTH_MERR"/>
    <property type="match status" value="1"/>
</dbReference>
<evidence type="ECO:0000256" key="4">
    <source>
        <dbReference type="ARBA" id="ARBA00023163"/>
    </source>
</evidence>
<dbReference type="Proteomes" id="UP000430975">
    <property type="component" value="Unassembled WGS sequence"/>
</dbReference>
<evidence type="ECO:0000256" key="3">
    <source>
        <dbReference type="ARBA" id="ARBA00023125"/>
    </source>
</evidence>
<dbReference type="PANTHER" id="PTHR30204:SF65">
    <property type="entry name" value="HTH-TYPE TRANSCRIPTIONAL REGULATOR TNRA"/>
    <property type="match status" value="1"/>
</dbReference>
<dbReference type="Gene3D" id="1.10.1660.10">
    <property type="match status" value="1"/>
</dbReference>
<reference evidence="8 10" key="1">
    <citation type="submission" date="2019-11" db="EMBL/GenBank/DDBJ databases">
        <title>Characterisation of Fundicoccus ignavus gen. nov. sp. nov., a novel genus of the family Aerococcaceae from bulk tank milk.</title>
        <authorList>
            <person name="Siebert A."/>
            <person name="Huptas C."/>
            <person name="Wenning M."/>
            <person name="Scherer S."/>
            <person name="Doll E.V."/>
        </authorList>
    </citation>
    <scope>NUCLEOTIDE SEQUENCE [LARGE SCALE GENOMIC DNA]</scope>
    <source>
        <strain evidence="8 10">DSM 109652</strain>
    </source>
</reference>
<keyword evidence="4" id="KW-0804">Transcription</keyword>
<keyword evidence="1" id="KW-0678">Repressor</keyword>
<dbReference type="PROSITE" id="PS50937">
    <property type="entry name" value="HTH_MERR_2"/>
    <property type="match status" value="1"/>
</dbReference>
<dbReference type="InterPro" id="IPR009061">
    <property type="entry name" value="DNA-bd_dom_put_sf"/>
</dbReference>
<dbReference type="AlphaFoldDB" id="A0A6I2GRE4"/>
<evidence type="ECO:0000313" key="10">
    <source>
        <dbReference type="Proteomes" id="UP000440066"/>
    </source>
</evidence>
<proteinExistence type="predicted"/>
<evidence type="ECO:0000259" key="5">
    <source>
        <dbReference type="PROSITE" id="PS50937"/>
    </source>
</evidence>
<name>A0A6I2GRE4_9LACT</name>
<evidence type="ECO:0000313" key="8">
    <source>
        <dbReference type="EMBL" id="MRJ47937.1"/>
    </source>
</evidence>
<evidence type="ECO:0000313" key="6">
    <source>
        <dbReference type="EMBL" id="MRI81751.1"/>
    </source>
</evidence>
<evidence type="ECO:0000313" key="7">
    <source>
        <dbReference type="EMBL" id="MRI86045.1"/>
    </source>
</evidence>
<dbReference type="EMBL" id="WJQT01000016">
    <property type="protein sequence ID" value="MRJ47937.1"/>
    <property type="molecule type" value="Genomic_DNA"/>
</dbReference>
<evidence type="ECO:0000313" key="11">
    <source>
        <dbReference type="Proteomes" id="UP000469870"/>
    </source>
</evidence>
<dbReference type="InterPro" id="IPR000551">
    <property type="entry name" value="MerR-type_HTH_dom"/>
</dbReference>
<reference evidence="9 11" key="2">
    <citation type="submission" date="2019-11" db="EMBL/GenBank/DDBJ databases">
        <title>Characterisation of Fundicoccus ignavus gen. nov. sp. nov., a novel genus of the family Aerococcaceae isolated from bulk tank milk.</title>
        <authorList>
            <person name="Siebert A."/>
            <person name="Huptas C."/>
            <person name="Wenning M."/>
            <person name="Scherer S."/>
            <person name="Doll E.V."/>
        </authorList>
    </citation>
    <scope>NUCLEOTIDE SEQUENCE [LARGE SCALE GENOMIC DNA]</scope>
    <source>
        <strain evidence="6 11">DSM 109653</strain>
        <strain evidence="7 9">WS4759</strain>
    </source>
</reference>
<evidence type="ECO:0000313" key="9">
    <source>
        <dbReference type="Proteomes" id="UP000430975"/>
    </source>
</evidence>
<keyword evidence="9" id="KW-1185">Reference proteome</keyword>